<dbReference type="PROSITE" id="PS01276">
    <property type="entry name" value="PEPTIDASE_U32"/>
    <property type="match status" value="1"/>
</dbReference>
<dbReference type="STRING" id="1334022.SAMN04487907_101573"/>
<evidence type="ECO:0000313" key="5">
    <source>
        <dbReference type="Proteomes" id="UP000199438"/>
    </source>
</evidence>
<dbReference type="PANTHER" id="PTHR30217">
    <property type="entry name" value="PEPTIDASE U32 FAMILY"/>
    <property type="match status" value="1"/>
</dbReference>
<accession>A0A1I1DXJ1</accession>
<gene>
    <name evidence="4" type="ORF">SAMN04487907_101573</name>
</gene>
<protein>
    <submittedName>
        <fullName evidence="4">Putative protease</fullName>
    </submittedName>
</protein>
<dbReference type="AlphaFoldDB" id="A0A1I1DXJ1"/>
<name>A0A1I1DXJ1_9FLAO</name>
<evidence type="ECO:0000256" key="1">
    <source>
        <dbReference type="ARBA" id="ARBA00022670"/>
    </source>
</evidence>
<dbReference type="GO" id="GO:0008233">
    <property type="term" value="F:peptidase activity"/>
    <property type="evidence" value="ECO:0007669"/>
    <property type="project" value="UniProtKB-KW"/>
</dbReference>
<dbReference type="InterPro" id="IPR051454">
    <property type="entry name" value="RNA/ubiquinone_mod_enzymes"/>
</dbReference>
<proteinExistence type="inferred from homology"/>
<reference evidence="5" key="1">
    <citation type="submission" date="2016-10" db="EMBL/GenBank/DDBJ databases">
        <authorList>
            <person name="Varghese N."/>
            <person name="Submissions S."/>
        </authorList>
    </citation>
    <scope>NUCLEOTIDE SEQUENCE [LARGE SCALE GENOMIC DNA]</scope>
    <source>
        <strain evidence="5">DSM 24499</strain>
    </source>
</reference>
<dbReference type="Pfam" id="PF01136">
    <property type="entry name" value="Peptidase_U32"/>
    <property type="match status" value="1"/>
</dbReference>
<dbReference type="EMBL" id="FOKV01000001">
    <property type="protein sequence ID" value="SFB77430.1"/>
    <property type="molecule type" value="Genomic_DNA"/>
</dbReference>
<comment type="similarity">
    <text evidence="3">Belongs to the peptidase U32 family.</text>
</comment>
<keyword evidence="1 4" id="KW-0645">Protease</keyword>
<sequence>MKEYVSLQPLILLKMTTTGKIELMAPAGNFESLQAALDNGADSVYFGVEQLNMRARASINFTIDDLPEIASRCEVNNVRTYLTLNTIIYDHDLSIVKTLLDEAKAANLTAVIAMDQAVIAYARQIGMEVHISTQINITNIETVKFYALFADTMVLSRELSLRQVKKICDQIEKEQIKGPSGNLVEIEIFGHGALCMAVSGKCYLSLHSHNSSANRGACKQNCRKKYTVIDQESGFEVELDNEYMMSPKDLCTLDFLDQVIDAGTKVLKIEGRGRAPEYVAKVIKTYREAIDAYYAEEYSEEKVEAWMGELKKVYNRGFWSGYYLGQKLGEWSEGSGSHATQKKVYVGKGMHYFPKANIGEFKIEAYDIKLGDTLLITGPTTGAQEVELSEMMVNDEQLEMASKGDSCTIKLPFRIRNSDKLYKIVKA</sequence>
<evidence type="ECO:0000256" key="2">
    <source>
        <dbReference type="ARBA" id="ARBA00022801"/>
    </source>
</evidence>
<dbReference type="PANTHER" id="PTHR30217:SF6">
    <property type="entry name" value="TRNA HYDROXYLATION PROTEIN P"/>
    <property type="match status" value="1"/>
</dbReference>
<dbReference type="GO" id="GO:0006508">
    <property type="term" value="P:proteolysis"/>
    <property type="evidence" value="ECO:0007669"/>
    <property type="project" value="UniProtKB-KW"/>
</dbReference>
<keyword evidence="5" id="KW-1185">Reference proteome</keyword>
<dbReference type="InterPro" id="IPR001539">
    <property type="entry name" value="Peptidase_U32"/>
</dbReference>
<organism evidence="4 5">
    <name type="scientific">Zunongwangia mangrovi</name>
    <dbReference type="NCBI Taxonomy" id="1334022"/>
    <lineage>
        <taxon>Bacteria</taxon>
        <taxon>Pseudomonadati</taxon>
        <taxon>Bacteroidota</taxon>
        <taxon>Flavobacteriia</taxon>
        <taxon>Flavobacteriales</taxon>
        <taxon>Flavobacteriaceae</taxon>
        <taxon>Zunongwangia</taxon>
    </lineage>
</organism>
<dbReference type="Proteomes" id="UP000199438">
    <property type="component" value="Unassembled WGS sequence"/>
</dbReference>
<evidence type="ECO:0000313" key="4">
    <source>
        <dbReference type="EMBL" id="SFB77430.1"/>
    </source>
</evidence>
<keyword evidence="2" id="KW-0378">Hydrolase</keyword>
<evidence type="ECO:0000256" key="3">
    <source>
        <dbReference type="ARBA" id="ARBA00038374"/>
    </source>
</evidence>